<evidence type="ECO:0000256" key="4">
    <source>
        <dbReference type="ARBA" id="ARBA00022475"/>
    </source>
</evidence>
<keyword evidence="6 8" id="KW-1133">Transmembrane helix</keyword>
<feature type="transmembrane region" description="Helical" evidence="8">
    <location>
        <begin position="242"/>
        <end position="269"/>
    </location>
</feature>
<comment type="subcellular location">
    <subcellularLocation>
        <location evidence="1">Cell membrane</location>
        <topology evidence="1">Multi-pass membrane protein</topology>
    </subcellularLocation>
</comment>
<dbReference type="OrthoDB" id="9811721at2"/>
<dbReference type="STRING" id="1324314.BVG16_18565"/>
<dbReference type="GO" id="GO:0033214">
    <property type="term" value="P:siderophore-iron import into cell"/>
    <property type="evidence" value="ECO:0007669"/>
    <property type="project" value="TreeGrafter"/>
</dbReference>
<keyword evidence="10" id="KW-1185">Reference proteome</keyword>
<evidence type="ECO:0000256" key="7">
    <source>
        <dbReference type="ARBA" id="ARBA00023136"/>
    </source>
</evidence>
<dbReference type="Gene3D" id="1.10.3470.10">
    <property type="entry name" value="ABC transporter involved in vitamin B12 uptake, BtuC"/>
    <property type="match status" value="1"/>
</dbReference>
<comment type="similarity">
    <text evidence="2">Belongs to the binding-protein-dependent transport system permease family. FecCD subfamily.</text>
</comment>
<name>A0A1T2X904_9BACL</name>
<feature type="transmembrane region" description="Helical" evidence="8">
    <location>
        <begin position="98"/>
        <end position="117"/>
    </location>
</feature>
<gene>
    <name evidence="9" type="ORF">BVG16_18565</name>
</gene>
<dbReference type="PANTHER" id="PTHR30472">
    <property type="entry name" value="FERRIC ENTEROBACTIN TRANSPORT SYSTEM PERMEASE PROTEIN"/>
    <property type="match status" value="1"/>
</dbReference>
<accession>A0A1T2X904</accession>
<comment type="caution">
    <text evidence="9">The sequence shown here is derived from an EMBL/GenBank/DDBJ whole genome shotgun (WGS) entry which is preliminary data.</text>
</comment>
<dbReference type="SUPFAM" id="SSF81345">
    <property type="entry name" value="ABC transporter involved in vitamin B12 uptake, BtuC"/>
    <property type="match status" value="1"/>
</dbReference>
<dbReference type="GO" id="GO:0022857">
    <property type="term" value="F:transmembrane transporter activity"/>
    <property type="evidence" value="ECO:0007669"/>
    <property type="project" value="InterPro"/>
</dbReference>
<dbReference type="EMBL" id="MSZX01000007">
    <property type="protein sequence ID" value="OPA76357.1"/>
    <property type="molecule type" value="Genomic_DNA"/>
</dbReference>
<sequence length="335" mass="35199">MRSSLNVDTSHRKSWILIAIIFALLILAAILSLGLGSVRFPPNEVISALLGKGNEIPDTILWDLRFPRMTLALLVGANMALSGALLQAVMNNPLADPGLTGVSSGSAVTVLVIILLLPEFTSSIPFAAIIGGSIAAIMVYSLAWKKGSISPVRIILSGVAVNAVFGGIIGLLSILYSDRLPAALQWLNGSLSGKGIGDVKLLLPYSILGWIASMFCIRQANILRLGEQAAANLGEKVNRIRVVLSVTAVFLAAITVSVVGIVGFVGLIVPHIARMLVGSDYKRLLPMSLGMGALVMLAADTAGRSLFAPLDIPAGIVMAMVGGPYFLYLMRKGDM</sequence>
<dbReference type="InterPro" id="IPR037294">
    <property type="entry name" value="ABC_BtuC-like"/>
</dbReference>
<feature type="transmembrane region" description="Helical" evidence="8">
    <location>
        <begin position="123"/>
        <end position="142"/>
    </location>
</feature>
<feature type="transmembrane region" description="Helical" evidence="8">
    <location>
        <begin position="66"/>
        <end position="86"/>
    </location>
</feature>
<keyword evidence="5 8" id="KW-0812">Transmembrane</keyword>
<evidence type="ECO:0000256" key="1">
    <source>
        <dbReference type="ARBA" id="ARBA00004651"/>
    </source>
</evidence>
<dbReference type="FunFam" id="1.10.3470.10:FF:000001">
    <property type="entry name" value="Vitamin B12 ABC transporter permease BtuC"/>
    <property type="match status" value="1"/>
</dbReference>
<evidence type="ECO:0000256" key="3">
    <source>
        <dbReference type="ARBA" id="ARBA00022448"/>
    </source>
</evidence>
<evidence type="ECO:0000256" key="8">
    <source>
        <dbReference type="SAM" id="Phobius"/>
    </source>
</evidence>
<protein>
    <submittedName>
        <fullName evidence="9">Iron ABC transporter permease</fullName>
    </submittedName>
</protein>
<feature type="transmembrane region" description="Helical" evidence="8">
    <location>
        <begin position="15"/>
        <end position="35"/>
    </location>
</feature>
<evidence type="ECO:0000256" key="2">
    <source>
        <dbReference type="ARBA" id="ARBA00007935"/>
    </source>
</evidence>
<dbReference type="Proteomes" id="UP000190188">
    <property type="component" value="Unassembled WGS sequence"/>
</dbReference>
<keyword evidence="4" id="KW-1003">Cell membrane</keyword>
<organism evidence="9 10">
    <name type="scientific">Paenibacillus selenitireducens</name>
    <dbReference type="NCBI Taxonomy" id="1324314"/>
    <lineage>
        <taxon>Bacteria</taxon>
        <taxon>Bacillati</taxon>
        <taxon>Bacillota</taxon>
        <taxon>Bacilli</taxon>
        <taxon>Bacillales</taxon>
        <taxon>Paenibacillaceae</taxon>
        <taxon>Paenibacillus</taxon>
    </lineage>
</organism>
<dbReference type="PANTHER" id="PTHR30472:SF24">
    <property type="entry name" value="FERRIC ENTEROBACTIN TRANSPORT SYSTEM PERMEASE PROTEIN FEPG"/>
    <property type="match status" value="1"/>
</dbReference>
<dbReference type="InterPro" id="IPR000522">
    <property type="entry name" value="ABC_transptr_permease_BtuC"/>
</dbReference>
<reference evidence="9 10" key="1">
    <citation type="submission" date="2017-01" db="EMBL/GenBank/DDBJ databases">
        <title>Genome analysis of Paenibacillus selenitrireducens ES3-24.</title>
        <authorList>
            <person name="Xu D."/>
            <person name="Yao R."/>
            <person name="Zheng S."/>
        </authorList>
    </citation>
    <scope>NUCLEOTIDE SEQUENCE [LARGE SCALE GENOMIC DNA]</scope>
    <source>
        <strain evidence="9 10">ES3-24</strain>
    </source>
</reference>
<evidence type="ECO:0000313" key="9">
    <source>
        <dbReference type="EMBL" id="OPA76357.1"/>
    </source>
</evidence>
<proteinExistence type="inferred from homology"/>
<evidence type="ECO:0000313" key="10">
    <source>
        <dbReference type="Proteomes" id="UP000190188"/>
    </source>
</evidence>
<dbReference type="Pfam" id="PF01032">
    <property type="entry name" value="FecCD"/>
    <property type="match status" value="1"/>
</dbReference>
<keyword evidence="3" id="KW-0813">Transport</keyword>
<evidence type="ECO:0000256" key="5">
    <source>
        <dbReference type="ARBA" id="ARBA00022692"/>
    </source>
</evidence>
<dbReference type="CDD" id="cd06550">
    <property type="entry name" value="TM_ABC_iron-siderophores_like"/>
    <property type="match status" value="1"/>
</dbReference>
<feature type="transmembrane region" description="Helical" evidence="8">
    <location>
        <begin position="306"/>
        <end position="328"/>
    </location>
</feature>
<feature type="transmembrane region" description="Helical" evidence="8">
    <location>
        <begin position="154"/>
        <end position="176"/>
    </location>
</feature>
<keyword evidence="7 8" id="KW-0472">Membrane</keyword>
<evidence type="ECO:0000256" key="6">
    <source>
        <dbReference type="ARBA" id="ARBA00022989"/>
    </source>
</evidence>
<dbReference type="AlphaFoldDB" id="A0A1T2X904"/>
<dbReference type="RefSeq" id="WP_078500682.1">
    <property type="nucleotide sequence ID" value="NZ_MSZX01000007.1"/>
</dbReference>
<dbReference type="GO" id="GO:0005886">
    <property type="term" value="C:plasma membrane"/>
    <property type="evidence" value="ECO:0007669"/>
    <property type="project" value="UniProtKB-SubCell"/>
</dbReference>